<keyword evidence="6" id="KW-0198">Cysteine biosynthesis</keyword>
<dbReference type="UniPathway" id="UPA00136">
    <property type="reaction ID" value="UER00202"/>
</dbReference>
<comment type="pathway">
    <text evidence="2">Amino-acid biosynthesis; L-cysteine biosynthesis; L-cysteine from L-homocysteine and L-serine: step 2/2.</text>
</comment>
<dbReference type="GO" id="GO:0019343">
    <property type="term" value="P:cysteine biosynthetic process via cystathionine"/>
    <property type="evidence" value="ECO:0007669"/>
    <property type="project" value="TreeGrafter"/>
</dbReference>
<evidence type="ECO:0000256" key="6">
    <source>
        <dbReference type="ARBA" id="ARBA00023192"/>
    </source>
</evidence>
<dbReference type="PROSITE" id="PS00868">
    <property type="entry name" value="CYS_MET_METAB_PP"/>
    <property type="match status" value="1"/>
</dbReference>
<dbReference type="Gene3D" id="3.90.1150.10">
    <property type="entry name" value="Aspartate Aminotransferase, domain 1"/>
    <property type="match status" value="1"/>
</dbReference>
<evidence type="ECO:0000256" key="4">
    <source>
        <dbReference type="ARBA" id="ARBA00012085"/>
    </source>
</evidence>
<dbReference type="EMBL" id="JYDL01000004">
    <property type="protein sequence ID" value="KRX27290.1"/>
    <property type="molecule type" value="Genomic_DNA"/>
</dbReference>
<dbReference type="InterPro" id="IPR015421">
    <property type="entry name" value="PyrdxlP-dep_Trfase_major"/>
</dbReference>
<accession>A0A0V0SKR7</accession>
<evidence type="ECO:0000256" key="8">
    <source>
        <dbReference type="PIRSR" id="PIRSR001434-2"/>
    </source>
</evidence>
<sequence length="424" mass="46827">LFHHLFKQTVVPIIKHFFDNCWALMSTFSHFATDALHVGQEPEQWAHHEVVPPICLATTFKQPAPGEPKSFDYSRAGNATRVSLELCIASLEAAKHCKKVYIHVFSGSTYSSGLAASAAVVSLLTVGDTVLACNDMYGGTVRFLNRIVSRAGIKCVRAILSAENIGKFIEEHGIKLVWIESPSNPLLRITDIAAVCSEVKKFPGVYTVVDNTFMSPYFQRPLDLGADMVIHSITKYINGHSDVVMGCVCTNDKQIAEHLEFQQLAVGAVPSAFDCFLVNRGIKTLHIRMQRHYENGLAVAKFLEKHPLVTKVLYPALPSHPEYEIHQKQTKGMSGMVSFYIKGDLEASKTFLKSLQIFALAESLGGYESLAEHPALMTHASVSKESRDELGISDNLLRLSVGLEDIEDLIADLEQALQASQRKV</sequence>
<gene>
    <name evidence="10" type="primary">cth-2</name>
    <name evidence="10" type="ORF">T07_12676</name>
</gene>
<keyword evidence="6" id="KW-0028">Amino-acid biosynthesis</keyword>
<dbReference type="InterPro" id="IPR015422">
    <property type="entry name" value="PyrdxlP-dep_Trfase_small"/>
</dbReference>
<dbReference type="STRING" id="6336.A0A0V0SKR7"/>
<comment type="cofactor">
    <cofactor evidence="1 9">
        <name>pyridoxal 5'-phosphate</name>
        <dbReference type="ChEBI" id="CHEBI:597326"/>
    </cofactor>
</comment>
<dbReference type="InterPro" id="IPR015424">
    <property type="entry name" value="PyrdxlP-dep_Trfase"/>
</dbReference>
<evidence type="ECO:0000313" key="10">
    <source>
        <dbReference type="EMBL" id="KRX27290.1"/>
    </source>
</evidence>
<proteinExistence type="inferred from homology"/>
<dbReference type="CDD" id="cd00614">
    <property type="entry name" value="CGS_like"/>
    <property type="match status" value="1"/>
</dbReference>
<dbReference type="InterPro" id="IPR000277">
    <property type="entry name" value="Cys/Met-Metab_PyrdxlP-dep_enz"/>
</dbReference>
<evidence type="ECO:0000256" key="9">
    <source>
        <dbReference type="RuleBase" id="RU362118"/>
    </source>
</evidence>
<dbReference type="GO" id="GO:0019346">
    <property type="term" value="P:transsulfuration"/>
    <property type="evidence" value="ECO:0007669"/>
    <property type="project" value="InterPro"/>
</dbReference>
<comment type="caution">
    <text evidence="10">The sequence shown here is derived from an EMBL/GenBank/DDBJ whole genome shotgun (WGS) entry which is preliminary data.</text>
</comment>
<evidence type="ECO:0000256" key="7">
    <source>
        <dbReference type="ARBA" id="ARBA00029853"/>
    </source>
</evidence>
<keyword evidence="11" id="KW-1185">Reference proteome</keyword>
<comment type="similarity">
    <text evidence="3 9">Belongs to the trans-sulfuration enzymes family.</text>
</comment>
<dbReference type="EC" id="4.4.1.1" evidence="4"/>
<dbReference type="OrthoDB" id="3512640at2759"/>
<dbReference type="Pfam" id="PF01053">
    <property type="entry name" value="Cys_Met_Meta_PP"/>
    <property type="match status" value="1"/>
</dbReference>
<reference evidence="10 11" key="1">
    <citation type="submission" date="2015-01" db="EMBL/GenBank/DDBJ databases">
        <title>Evolution of Trichinella species and genotypes.</title>
        <authorList>
            <person name="Korhonen P.K."/>
            <person name="Edoardo P."/>
            <person name="Giuseppe L.R."/>
            <person name="Gasser R.B."/>
        </authorList>
    </citation>
    <scope>NUCLEOTIDE SEQUENCE [LARGE SCALE GENOMIC DNA]</scope>
    <source>
        <strain evidence="10">ISS37</strain>
    </source>
</reference>
<dbReference type="PIRSF" id="PIRSF001434">
    <property type="entry name" value="CGS"/>
    <property type="match status" value="1"/>
</dbReference>
<dbReference type="GO" id="GO:0004123">
    <property type="term" value="F:cystathionine gamma-lyase activity"/>
    <property type="evidence" value="ECO:0007669"/>
    <property type="project" value="TreeGrafter"/>
</dbReference>
<dbReference type="SUPFAM" id="SSF53383">
    <property type="entry name" value="PLP-dependent transferases"/>
    <property type="match status" value="1"/>
</dbReference>
<feature type="non-terminal residue" evidence="10">
    <location>
        <position position="1"/>
    </location>
</feature>
<evidence type="ECO:0000313" key="11">
    <source>
        <dbReference type="Proteomes" id="UP000054630"/>
    </source>
</evidence>
<evidence type="ECO:0000256" key="1">
    <source>
        <dbReference type="ARBA" id="ARBA00001933"/>
    </source>
</evidence>
<dbReference type="Gene3D" id="3.40.640.10">
    <property type="entry name" value="Type I PLP-dependent aspartate aminotransferase-like (Major domain)"/>
    <property type="match status" value="1"/>
</dbReference>
<dbReference type="GO" id="GO:0030170">
    <property type="term" value="F:pyridoxal phosphate binding"/>
    <property type="evidence" value="ECO:0007669"/>
    <property type="project" value="InterPro"/>
</dbReference>
<dbReference type="Proteomes" id="UP000054630">
    <property type="component" value="Unassembled WGS sequence"/>
</dbReference>
<dbReference type="FunFam" id="3.90.1150.10:FF:000008">
    <property type="entry name" value="Cystathionine gamma-synthase"/>
    <property type="match status" value="1"/>
</dbReference>
<feature type="modified residue" description="N6-(pyridoxal phosphate)lysine" evidence="8">
    <location>
        <position position="235"/>
    </location>
</feature>
<evidence type="ECO:0000256" key="5">
    <source>
        <dbReference type="ARBA" id="ARBA00022898"/>
    </source>
</evidence>
<dbReference type="AlphaFoldDB" id="A0A0V0SKR7"/>
<keyword evidence="10" id="KW-0456">Lyase</keyword>
<dbReference type="InterPro" id="IPR054542">
    <property type="entry name" value="Cys_met_metab_PP"/>
</dbReference>
<dbReference type="GO" id="GO:0005737">
    <property type="term" value="C:cytoplasm"/>
    <property type="evidence" value="ECO:0007669"/>
    <property type="project" value="TreeGrafter"/>
</dbReference>
<evidence type="ECO:0000256" key="2">
    <source>
        <dbReference type="ARBA" id="ARBA00005038"/>
    </source>
</evidence>
<dbReference type="FunFam" id="3.40.640.10:FF:000009">
    <property type="entry name" value="Cystathionine gamma-synthase homolog"/>
    <property type="match status" value="1"/>
</dbReference>
<evidence type="ECO:0000256" key="3">
    <source>
        <dbReference type="ARBA" id="ARBA00009077"/>
    </source>
</evidence>
<dbReference type="PANTHER" id="PTHR11808:SF15">
    <property type="entry name" value="CYSTATHIONINE GAMMA-LYASE"/>
    <property type="match status" value="1"/>
</dbReference>
<protein>
    <recommendedName>
        <fullName evidence="4">cystathionine gamma-lyase</fullName>
        <ecNumber evidence="4">4.4.1.1</ecNumber>
    </recommendedName>
    <alternativeName>
        <fullName evidence="7">Gamma-cystathionase</fullName>
    </alternativeName>
</protein>
<name>A0A0V0SKR7_9BILA</name>
<organism evidence="10 11">
    <name type="scientific">Trichinella nelsoni</name>
    <dbReference type="NCBI Taxonomy" id="6336"/>
    <lineage>
        <taxon>Eukaryota</taxon>
        <taxon>Metazoa</taxon>
        <taxon>Ecdysozoa</taxon>
        <taxon>Nematoda</taxon>
        <taxon>Enoplea</taxon>
        <taxon>Dorylaimia</taxon>
        <taxon>Trichinellida</taxon>
        <taxon>Trichinellidae</taxon>
        <taxon>Trichinella</taxon>
    </lineage>
</organism>
<keyword evidence="5 8" id="KW-0663">Pyridoxal phosphate</keyword>
<dbReference type="PANTHER" id="PTHR11808">
    <property type="entry name" value="TRANS-SULFURATION ENZYME FAMILY MEMBER"/>
    <property type="match status" value="1"/>
</dbReference>